<dbReference type="AlphaFoldDB" id="A0A917J2H4"/>
<evidence type="ECO:0008006" key="4">
    <source>
        <dbReference type="Google" id="ProtNLM"/>
    </source>
</evidence>
<dbReference type="EMBL" id="BMIB01000004">
    <property type="protein sequence ID" value="GGH75748.1"/>
    <property type="molecule type" value="Genomic_DNA"/>
</dbReference>
<dbReference type="Gene3D" id="1.25.40.390">
    <property type="match status" value="1"/>
</dbReference>
<evidence type="ECO:0000256" key="1">
    <source>
        <dbReference type="SAM" id="SignalP"/>
    </source>
</evidence>
<comment type="caution">
    <text evidence="2">The sequence shown here is derived from an EMBL/GenBank/DDBJ whole genome shotgun (WGS) entry which is preliminary data.</text>
</comment>
<dbReference type="PROSITE" id="PS51257">
    <property type="entry name" value="PROKAR_LIPOPROTEIN"/>
    <property type="match status" value="1"/>
</dbReference>
<name>A0A917J2H4_9BACT</name>
<dbReference type="InterPro" id="IPR011990">
    <property type="entry name" value="TPR-like_helical_dom_sf"/>
</dbReference>
<feature type="signal peptide" evidence="1">
    <location>
        <begin position="1"/>
        <end position="19"/>
    </location>
</feature>
<gene>
    <name evidence="2" type="ORF">GCM10011379_39630</name>
</gene>
<dbReference type="RefSeq" id="WP_188955590.1">
    <property type="nucleotide sequence ID" value="NZ_BMIB01000004.1"/>
</dbReference>
<reference evidence="2" key="2">
    <citation type="submission" date="2020-09" db="EMBL/GenBank/DDBJ databases">
        <authorList>
            <person name="Sun Q."/>
            <person name="Zhou Y."/>
        </authorList>
    </citation>
    <scope>NUCLEOTIDE SEQUENCE</scope>
    <source>
        <strain evidence="2">CGMCC 1.15290</strain>
    </source>
</reference>
<feature type="chain" id="PRO_5036857942" description="SusD family protein" evidence="1">
    <location>
        <begin position="20"/>
        <end position="499"/>
    </location>
</feature>
<keyword evidence="1" id="KW-0732">Signal</keyword>
<accession>A0A917J2H4</accession>
<evidence type="ECO:0000313" key="2">
    <source>
        <dbReference type="EMBL" id="GGH75748.1"/>
    </source>
</evidence>
<reference evidence="2" key="1">
    <citation type="journal article" date="2014" name="Int. J. Syst. Evol. Microbiol.">
        <title>Complete genome sequence of Corynebacterium casei LMG S-19264T (=DSM 44701T), isolated from a smear-ripened cheese.</title>
        <authorList>
            <consortium name="US DOE Joint Genome Institute (JGI-PGF)"/>
            <person name="Walter F."/>
            <person name="Albersmeier A."/>
            <person name="Kalinowski J."/>
            <person name="Ruckert C."/>
        </authorList>
    </citation>
    <scope>NUCLEOTIDE SEQUENCE</scope>
    <source>
        <strain evidence="2">CGMCC 1.15290</strain>
    </source>
</reference>
<dbReference type="SUPFAM" id="SSF48452">
    <property type="entry name" value="TPR-like"/>
    <property type="match status" value="1"/>
</dbReference>
<organism evidence="2 3">
    <name type="scientific">Filimonas zeae</name>
    <dbReference type="NCBI Taxonomy" id="1737353"/>
    <lineage>
        <taxon>Bacteria</taxon>
        <taxon>Pseudomonadati</taxon>
        <taxon>Bacteroidota</taxon>
        <taxon>Chitinophagia</taxon>
        <taxon>Chitinophagales</taxon>
        <taxon>Chitinophagaceae</taxon>
        <taxon>Filimonas</taxon>
    </lineage>
</organism>
<keyword evidence="3" id="KW-1185">Reference proteome</keyword>
<proteinExistence type="predicted"/>
<sequence length="499" mass="54784">MKFKIAGLFLIASSLSVLQSCKKDLDVVNKNEPDFQQVYASGDDLESLTSNLYNTIYDGTHMAGGVAPMLATAADNVSCSWGNYAMRDMSWEPRNNAWVNTAAYSYNTQTYDYFNKMYAAINTASNVLKAIEGGTNIGAAGAGNARARAFSKFIQGVAYGNLAFVFDKAFLVDEKIDIPDATVADAIPYGQIAAAAVAYLDTAIAIATANSFSVPLSWLGAEADFSSADFVKLCNTHAARILSYTPRNKTELAAVNWAKVKAYADAGISSDFNVVMDNYAKWYDEAGDYLTYQGWGVTDMYVVHMMDPVTQPAHWDDNASFPYPPVSTNPADKRLLSDFEYVSSNWFQVARGYYHFSSYRSKRYDALYVNADAAKGEVMKAENDMLRAEARVYTNDLAGAAAIINTSTRKTRGQMADVAADLNALVQAIHHERHVELYVTGFGIQFFEMRKLNLLQKGTPLHLPLPAQTLETFGEVAPYYTFGTVAKADGINVSNAGWR</sequence>
<protein>
    <recommendedName>
        <fullName evidence="4">SusD family protein</fullName>
    </recommendedName>
</protein>
<evidence type="ECO:0000313" key="3">
    <source>
        <dbReference type="Proteomes" id="UP000627292"/>
    </source>
</evidence>
<dbReference type="Proteomes" id="UP000627292">
    <property type="component" value="Unassembled WGS sequence"/>
</dbReference>